<organism evidence="2 3">
    <name type="scientific">candidate division WWE3 bacterium CG22_combo_CG10-13_8_21_14_all_39_12</name>
    <dbReference type="NCBI Taxonomy" id="1975094"/>
    <lineage>
        <taxon>Bacteria</taxon>
        <taxon>Katanobacteria</taxon>
    </lineage>
</organism>
<protein>
    <recommendedName>
        <fullName evidence="1">LTD domain-containing protein</fullName>
    </recommendedName>
</protein>
<dbReference type="InterPro" id="IPR036415">
    <property type="entry name" value="Lamin_tail_dom_sf"/>
</dbReference>
<evidence type="ECO:0000259" key="1">
    <source>
        <dbReference type="PROSITE" id="PS51841"/>
    </source>
</evidence>
<dbReference type="AlphaFoldDB" id="A0A2H0BIN0"/>
<dbReference type="InterPro" id="IPR001322">
    <property type="entry name" value="Lamin_tail_dom"/>
</dbReference>
<name>A0A2H0BIN0_UNCKA</name>
<evidence type="ECO:0000313" key="3">
    <source>
        <dbReference type="Proteomes" id="UP000228495"/>
    </source>
</evidence>
<sequence length="467" mass="50154">MNKLKKHYILWIGLLLVSLMRSIPQTYAYMTDLEMSGHNNFVSSSLDVELTSFQSQTTPTTLTYPSGLDTARLFTVADKGLVPSTYDLSFQFDGGNINLCDGLVVTLNDISGVAYSGPLSGATVSASLLGNGADLHLYVAEISLDSSLANTYEGEHCAFSYVVTTWQDPYYQSGGWTDTEVLIDRVDVALVPPEVPTGLTILDHNGVDVGCGGVTDNRLITVDWDDSTAPDIDHYDYQNKTSVTIAKPVVSERTGSIADQDGLYKYRVRAVDTHGTSSAWTAWCEVTLDRSLIISSGDVIINEVMWMGSDVSTSDEWIELKNTSTHPIDLSGFVIVNAGTAGNSITLPTGAMMGVGGYYLISNYAESSASSALAVTPDFVSTGISLLNTGGQLTLRDSVGSSIDQTPLASWPAGTLSTEYHSMERTDVPGDGTVSINWYSCTDARCNDTTYWDIEGDNFGTPGGANY</sequence>
<dbReference type="PROSITE" id="PS51841">
    <property type="entry name" value="LTD"/>
    <property type="match status" value="1"/>
</dbReference>
<dbReference type="EMBL" id="PCSU01000011">
    <property type="protein sequence ID" value="PIP56860.1"/>
    <property type="molecule type" value="Genomic_DNA"/>
</dbReference>
<comment type="caution">
    <text evidence="2">The sequence shown here is derived from an EMBL/GenBank/DDBJ whole genome shotgun (WGS) entry which is preliminary data.</text>
</comment>
<proteinExistence type="predicted"/>
<dbReference type="Proteomes" id="UP000228495">
    <property type="component" value="Unassembled WGS sequence"/>
</dbReference>
<reference evidence="2 3" key="1">
    <citation type="submission" date="2017-09" db="EMBL/GenBank/DDBJ databases">
        <title>Depth-based differentiation of microbial function through sediment-hosted aquifers and enrichment of novel symbionts in the deep terrestrial subsurface.</title>
        <authorList>
            <person name="Probst A.J."/>
            <person name="Ladd B."/>
            <person name="Jarett J.K."/>
            <person name="Geller-Mcgrath D.E."/>
            <person name="Sieber C.M."/>
            <person name="Emerson J.B."/>
            <person name="Anantharaman K."/>
            <person name="Thomas B.C."/>
            <person name="Malmstrom R."/>
            <person name="Stieglmeier M."/>
            <person name="Klingl A."/>
            <person name="Woyke T."/>
            <person name="Ryan C.M."/>
            <person name="Banfield J.F."/>
        </authorList>
    </citation>
    <scope>NUCLEOTIDE SEQUENCE [LARGE SCALE GENOMIC DNA]</scope>
    <source>
        <strain evidence="2">CG22_combo_CG10-13_8_21_14_all_39_12</strain>
    </source>
</reference>
<dbReference type="Gene3D" id="2.60.40.1260">
    <property type="entry name" value="Lamin Tail domain"/>
    <property type="match status" value="1"/>
</dbReference>
<gene>
    <name evidence="2" type="ORF">COX05_00800</name>
</gene>
<dbReference type="InterPro" id="IPR013783">
    <property type="entry name" value="Ig-like_fold"/>
</dbReference>
<evidence type="ECO:0000313" key="2">
    <source>
        <dbReference type="EMBL" id="PIP56860.1"/>
    </source>
</evidence>
<dbReference type="Pfam" id="PF00932">
    <property type="entry name" value="LTD"/>
    <property type="match status" value="1"/>
</dbReference>
<accession>A0A2H0BIN0</accession>
<feature type="domain" description="LTD" evidence="1">
    <location>
        <begin position="295"/>
        <end position="413"/>
    </location>
</feature>
<dbReference type="SUPFAM" id="SSF74853">
    <property type="entry name" value="Lamin A/C globular tail domain"/>
    <property type="match status" value="1"/>
</dbReference>
<dbReference type="Gene3D" id="2.60.40.10">
    <property type="entry name" value="Immunoglobulins"/>
    <property type="match status" value="1"/>
</dbReference>